<proteinExistence type="predicted"/>
<dbReference type="AlphaFoldDB" id="A0A914RB32"/>
<keyword evidence="1" id="KW-1133">Transmembrane helix</keyword>
<dbReference type="WBParaSite" id="PEQ_0000388601-mRNA-1">
    <property type="protein sequence ID" value="PEQ_0000388601-mRNA-1"/>
    <property type="gene ID" value="PEQ_0000388601"/>
</dbReference>
<name>A0A914RB32_PAREQ</name>
<keyword evidence="1" id="KW-0812">Transmembrane</keyword>
<organism evidence="2 3">
    <name type="scientific">Parascaris equorum</name>
    <name type="common">Equine roundworm</name>
    <dbReference type="NCBI Taxonomy" id="6256"/>
    <lineage>
        <taxon>Eukaryota</taxon>
        <taxon>Metazoa</taxon>
        <taxon>Ecdysozoa</taxon>
        <taxon>Nematoda</taxon>
        <taxon>Chromadorea</taxon>
        <taxon>Rhabditida</taxon>
        <taxon>Spirurina</taxon>
        <taxon>Ascaridomorpha</taxon>
        <taxon>Ascaridoidea</taxon>
        <taxon>Ascarididae</taxon>
        <taxon>Parascaris</taxon>
    </lineage>
</organism>
<protein>
    <submittedName>
        <fullName evidence="3">Uncharacterized protein</fullName>
    </submittedName>
</protein>
<sequence length="50" mass="5786">MASLNQISVDFPFVVRSQLTERPLSIIVFSTVSFWLILAWMLTQCERLVV</sequence>
<evidence type="ECO:0000313" key="2">
    <source>
        <dbReference type="Proteomes" id="UP000887564"/>
    </source>
</evidence>
<keyword evidence="2" id="KW-1185">Reference proteome</keyword>
<evidence type="ECO:0000256" key="1">
    <source>
        <dbReference type="SAM" id="Phobius"/>
    </source>
</evidence>
<evidence type="ECO:0000313" key="3">
    <source>
        <dbReference type="WBParaSite" id="PEQ_0000388601-mRNA-1"/>
    </source>
</evidence>
<feature type="transmembrane region" description="Helical" evidence="1">
    <location>
        <begin position="24"/>
        <end position="43"/>
    </location>
</feature>
<dbReference type="Proteomes" id="UP000887564">
    <property type="component" value="Unplaced"/>
</dbReference>
<reference evidence="3" key="1">
    <citation type="submission" date="2022-11" db="UniProtKB">
        <authorList>
            <consortium name="WormBaseParasite"/>
        </authorList>
    </citation>
    <scope>IDENTIFICATION</scope>
</reference>
<keyword evidence="1" id="KW-0472">Membrane</keyword>
<accession>A0A914RB32</accession>